<feature type="domain" description="RCK C-terminal" evidence="8">
    <location>
        <begin position="140"/>
        <end position="221"/>
    </location>
</feature>
<accession>A0A3S4Z340</accession>
<dbReference type="InterPro" id="IPR050721">
    <property type="entry name" value="Trk_Ktr_HKT_K-transport"/>
</dbReference>
<dbReference type="SUPFAM" id="SSF116726">
    <property type="entry name" value="TrkA C-terminal domain-like"/>
    <property type="match status" value="2"/>
</dbReference>
<dbReference type="GO" id="GO:0005886">
    <property type="term" value="C:plasma membrane"/>
    <property type="evidence" value="ECO:0007669"/>
    <property type="project" value="InterPro"/>
</dbReference>
<dbReference type="PANTHER" id="PTHR43833">
    <property type="entry name" value="POTASSIUM CHANNEL PROTEIN 2-RELATED-RELATED"/>
    <property type="match status" value="1"/>
</dbReference>
<feature type="domain" description="RCK N-terminal" evidence="7">
    <location>
        <begin position="228"/>
        <end position="344"/>
    </location>
</feature>
<dbReference type="NCBIfam" id="NF007039">
    <property type="entry name" value="PRK09496.3-2"/>
    <property type="match status" value="1"/>
</dbReference>
<evidence type="ECO:0000256" key="6">
    <source>
        <dbReference type="ARBA" id="ARBA00023065"/>
    </source>
</evidence>
<evidence type="ECO:0000259" key="7">
    <source>
        <dbReference type="PROSITE" id="PS51201"/>
    </source>
</evidence>
<dbReference type="RefSeq" id="WP_126464774.1">
    <property type="nucleotide sequence ID" value="NZ_JAUSWF010000002.1"/>
</dbReference>
<dbReference type="InterPro" id="IPR006037">
    <property type="entry name" value="RCK_C"/>
</dbReference>
<sequence length="460" mass="51583">MRALIAGAGKLGMRLARALAEEDVEITVLDSDSRVIRKVNNELDVLTITGNALDFNILRELNIEDYDLIIGTVTSDESNVLITSIAKKLGCKRAVARIRNPEYHSQIRLIKEELDIDHVINPERAAAAAIEKYLLKKYSLMSDEFAGGQVKLVEFNIGTESEFVHRRLMDLDYFGDLLIAAVSRRGYTFIPDGGTRLERNDVILVIGARKDIDEFDRKYSKVQAVKPTRSVMILGGGKIGDYLTSLLLKDHIDVLVIERDFERASALKERHPEAVVIHGDGTDFNLLEEELIRSYDAFVGATGIDETNILMALSMKEEGMAKSVAKISRVNFMNVLDKLNLDATFNPSFITAALILKLIRGKDAVAVHLMYDGDAEIAEIQLADDLDIFDIPLAELELPKGVLIAAVVRDRKVMIPRGQTALRRGDRIIVFCMHENVSAMKEMFYKTKKGGWLHELRRRI</sequence>
<dbReference type="PROSITE" id="PS51202">
    <property type="entry name" value="RCK_C"/>
    <property type="match status" value="2"/>
</dbReference>
<dbReference type="Pfam" id="PF02254">
    <property type="entry name" value="TrkA_N"/>
    <property type="match status" value="2"/>
</dbReference>
<feature type="domain" description="RCK C-terminal" evidence="8">
    <location>
        <begin position="365"/>
        <end position="446"/>
    </location>
</feature>
<dbReference type="NCBIfam" id="NF007041">
    <property type="entry name" value="PRK09496.3-4"/>
    <property type="match status" value="1"/>
</dbReference>
<reference evidence="9 10" key="1">
    <citation type="submission" date="2018-12" db="EMBL/GenBank/DDBJ databases">
        <authorList>
            <consortium name="Pathogen Informatics"/>
        </authorList>
    </citation>
    <scope>NUCLEOTIDE SEQUENCE [LARGE SCALE GENOMIC DNA]</scope>
    <source>
        <strain evidence="9 10">NCTC13079</strain>
    </source>
</reference>
<evidence type="ECO:0000313" key="9">
    <source>
        <dbReference type="EMBL" id="VEJ34765.1"/>
    </source>
</evidence>
<protein>
    <recommendedName>
        <fullName evidence="1">Trk system potassium uptake protein TrkA</fullName>
    </recommendedName>
</protein>
<dbReference type="Gene3D" id="3.40.50.720">
    <property type="entry name" value="NAD(P)-binding Rossmann-like Domain"/>
    <property type="match status" value="2"/>
</dbReference>
<dbReference type="InterPro" id="IPR036721">
    <property type="entry name" value="RCK_C_sf"/>
</dbReference>
<evidence type="ECO:0000256" key="3">
    <source>
        <dbReference type="ARBA" id="ARBA00022538"/>
    </source>
</evidence>
<keyword evidence="2" id="KW-0813">Transport</keyword>
<keyword evidence="10" id="KW-1185">Reference proteome</keyword>
<dbReference type="AlphaFoldDB" id="A0A3S4Z340"/>
<dbReference type="OrthoDB" id="9775180at2"/>
<dbReference type="PROSITE" id="PS51201">
    <property type="entry name" value="RCK_N"/>
    <property type="match status" value="2"/>
</dbReference>
<organism evidence="9 10">
    <name type="scientific">Aedoeadaptatus ivorii</name>
    <dbReference type="NCBI Taxonomy" id="54006"/>
    <lineage>
        <taxon>Bacteria</taxon>
        <taxon>Bacillati</taxon>
        <taxon>Bacillota</taxon>
        <taxon>Tissierellia</taxon>
        <taxon>Tissierellales</taxon>
        <taxon>Peptoniphilaceae</taxon>
        <taxon>Aedoeadaptatus</taxon>
    </lineage>
</organism>
<dbReference type="PANTHER" id="PTHR43833:SF5">
    <property type="entry name" value="TRK SYSTEM POTASSIUM UPTAKE PROTEIN TRKA"/>
    <property type="match status" value="1"/>
</dbReference>
<feature type="domain" description="RCK N-terminal" evidence="7">
    <location>
        <begin position="1"/>
        <end position="120"/>
    </location>
</feature>
<dbReference type="InterPro" id="IPR003148">
    <property type="entry name" value="RCK_N"/>
</dbReference>
<keyword evidence="6" id="KW-0406">Ion transport</keyword>
<dbReference type="InterPro" id="IPR006036">
    <property type="entry name" value="K_uptake_TrkA"/>
</dbReference>
<evidence type="ECO:0000256" key="2">
    <source>
        <dbReference type="ARBA" id="ARBA00022448"/>
    </source>
</evidence>
<dbReference type="Pfam" id="PF02080">
    <property type="entry name" value="TrkA_C"/>
    <property type="match status" value="2"/>
</dbReference>
<dbReference type="KEGG" id="piv:NCTC13079_00310"/>
<name>A0A3S4Z340_9FIRM</name>
<dbReference type="Gene3D" id="3.30.70.1450">
    <property type="entry name" value="Regulator of K+ conductance, C-terminal domain"/>
    <property type="match status" value="2"/>
</dbReference>
<proteinExistence type="predicted"/>
<evidence type="ECO:0000256" key="1">
    <source>
        <dbReference type="ARBA" id="ARBA00017378"/>
    </source>
</evidence>
<keyword evidence="5" id="KW-0520">NAD</keyword>
<evidence type="ECO:0000259" key="8">
    <source>
        <dbReference type="PROSITE" id="PS51202"/>
    </source>
</evidence>
<evidence type="ECO:0000256" key="4">
    <source>
        <dbReference type="ARBA" id="ARBA00022958"/>
    </source>
</evidence>
<gene>
    <name evidence="9" type="primary">trkA</name>
    <name evidence="9" type="ORF">NCTC13079_00310</name>
</gene>
<dbReference type="GO" id="GO:0015079">
    <property type="term" value="F:potassium ion transmembrane transporter activity"/>
    <property type="evidence" value="ECO:0007669"/>
    <property type="project" value="InterPro"/>
</dbReference>
<evidence type="ECO:0000313" key="10">
    <source>
        <dbReference type="Proteomes" id="UP000269544"/>
    </source>
</evidence>
<dbReference type="EMBL" id="LR134523">
    <property type="protein sequence ID" value="VEJ34765.1"/>
    <property type="molecule type" value="Genomic_DNA"/>
</dbReference>
<evidence type="ECO:0000256" key="5">
    <source>
        <dbReference type="ARBA" id="ARBA00023027"/>
    </source>
</evidence>
<dbReference type="Proteomes" id="UP000269544">
    <property type="component" value="Chromosome"/>
</dbReference>
<dbReference type="SUPFAM" id="SSF51735">
    <property type="entry name" value="NAD(P)-binding Rossmann-fold domains"/>
    <property type="match status" value="2"/>
</dbReference>
<keyword evidence="3" id="KW-0633">Potassium transport</keyword>
<keyword evidence="4" id="KW-0630">Potassium</keyword>
<dbReference type="InterPro" id="IPR036291">
    <property type="entry name" value="NAD(P)-bd_dom_sf"/>
</dbReference>
<dbReference type="PRINTS" id="PR00335">
    <property type="entry name" value="KUPTAKETRKA"/>
</dbReference>